<name>A0A2N8UBZ3_9BASI</name>
<gene>
    <name evidence="2" type="ORF">SRS1_13075</name>
</gene>
<evidence type="ECO:0000256" key="1">
    <source>
        <dbReference type="SAM" id="MobiDB-lite"/>
    </source>
</evidence>
<feature type="region of interest" description="Disordered" evidence="1">
    <location>
        <begin position="1"/>
        <end position="54"/>
    </location>
</feature>
<dbReference type="EMBL" id="LT795057">
    <property type="protein sequence ID" value="SJX62232.1"/>
    <property type="molecule type" value="Genomic_DNA"/>
</dbReference>
<protein>
    <recommendedName>
        <fullName evidence="4">Zn(2)-C6 fungal-type domain-containing protein</fullName>
    </recommendedName>
</protein>
<dbReference type="AlphaFoldDB" id="A0A2N8UBZ3"/>
<dbReference type="Proteomes" id="UP000239563">
    <property type="component" value="Chromosome IV"/>
</dbReference>
<feature type="compositionally biased region" description="Low complexity" evidence="1">
    <location>
        <begin position="195"/>
        <end position="205"/>
    </location>
</feature>
<sequence>MSDRVSFNDGPDGRIVLPGLSPVIVGQRRRPRSPDNSNDERPRRHARRDDSIRSSTRIVPLRKRQIREILIEMHWSDEGCSTCFVEGLECLPPRPDSQVEKCQECSRAGDSCDCRWLLENSKISAMLAELYDVAEITYSPRFEEAERKVYGSLLGGPKDKRKDYPHVAPPPPSPLAASSSRIRDSTPPNAARSQTPAVATTATVPRETNRTPVTSFRTLPPAGGSLRASFLRRTVPTVDLRDVTISAYEELYLSVNEAILALEADLDVFAPSPRDSDLLRIYRRAWQAVYEAQGGRGYVSIVRLTRGICSLD</sequence>
<evidence type="ECO:0000313" key="2">
    <source>
        <dbReference type="EMBL" id="SJX62232.1"/>
    </source>
</evidence>
<evidence type="ECO:0008006" key="4">
    <source>
        <dbReference type="Google" id="ProtNLM"/>
    </source>
</evidence>
<organism evidence="2 3">
    <name type="scientific">Sporisorium reilianum f. sp. reilianum</name>
    <dbReference type="NCBI Taxonomy" id="72559"/>
    <lineage>
        <taxon>Eukaryota</taxon>
        <taxon>Fungi</taxon>
        <taxon>Dikarya</taxon>
        <taxon>Basidiomycota</taxon>
        <taxon>Ustilaginomycotina</taxon>
        <taxon>Ustilaginomycetes</taxon>
        <taxon>Ustilaginales</taxon>
        <taxon>Ustilaginaceae</taxon>
        <taxon>Sporisorium</taxon>
    </lineage>
</organism>
<accession>A0A2N8UBZ3</accession>
<evidence type="ECO:0000313" key="3">
    <source>
        <dbReference type="Proteomes" id="UP000239563"/>
    </source>
</evidence>
<proteinExistence type="predicted"/>
<feature type="compositionally biased region" description="Basic and acidic residues" evidence="1">
    <location>
        <begin position="38"/>
        <end position="52"/>
    </location>
</feature>
<feature type="region of interest" description="Disordered" evidence="1">
    <location>
        <begin position="153"/>
        <end position="215"/>
    </location>
</feature>
<reference evidence="2 3" key="1">
    <citation type="submission" date="2017-02" db="EMBL/GenBank/DDBJ databases">
        <authorList>
            <person name="Peterson S.W."/>
        </authorList>
    </citation>
    <scope>NUCLEOTIDE SEQUENCE [LARGE SCALE GENOMIC DNA]</scope>
    <source>
        <strain evidence="2 3">SRS1_H2-8</strain>
    </source>
</reference>